<accession>A0ABU2BSR2</accession>
<feature type="transmembrane region" description="Helical" evidence="1">
    <location>
        <begin position="58"/>
        <end position="75"/>
    </location>
</feature>
<keyword evidence="1" id="KW-0812">Transmembrane</keyword>
<reference evidence="2 3" key="1">
    <citation type="submission" date="2023-07" db="EMBL/GenBank/DDBJ databases">
        <title>Sequencing the genomes of 1000 actinobacteria strains.</title>
        <authorList>
            <person name="Klenk H.-P."/>
        </authorList>
    </citation>
    <scope>NUCLEOTIDE SEQUENCE [LARGE SCALE GENOMIC DNA]</scope>
    <source>
        <strain evidence="2 3">DSM 19426</strain>
    </source>
</reference>
<keyword evidence="1" id="KW-1133">Transmembrane helix</keyword>
<feature type="transmembrane region" description="Helical" evidence="1">
    <location>
        <begin position="16"/>
        <end position="46"/>
    </location>
</feature>
<evidence type="ECO:0000256" key="1">
    <source>
        <dbReference type="SAM" id="Phobius"/>
    </source>
</evidence>
<sequence>MAHDRPVLVSNLLSGVVWLAVPTLTGAWLVTVVGTAYVVPAGFLLARARVAGRGARRLAWAVVWLAAVLLWGGLITSLEFSNSAGDYVAGATGGLLFGTMSVLAWQVVALGIRRFQAWQAGGPTGPPGQS</sequence>
<dbReference type="RefSeq" id="WP_310299984.1">
    <property type="nucleotide sequence ID" value="NZ_BAAAPS010000001.1"/>
</dbReference>
<organism evidence="2 3">
    <name type="scientific">Nocardioides marmoribigeumensis</name>
    <dbReference type="NCBI Taxonomy" id="433649"/>
    <lineage>
        <taxon>Bacteria</taxon>
        <taxon>Bacillati</taxon>
        <taxon>Actinomycetota</taxon>
        <taxon>Actinomycetes</taxon>
        <taxon>Propionibacteriales</taxon>
        <taxon>Nocardioidaceae</taxon>
        <taxon>Nocardioides</taxon>
    </lineage>
</organism>
<comment type="caution">
    <text evidence="2">The sequence shown here is derived from an EMBL/GenBank/DDBJ whole genome shotgun (WGS) entry which is preliminary data.</text>
</comment>
<evidence type="ECO:0000313" key="2">
    <source>
        <dbReference type="EMBL" id="MDR7361674.1"/>
    </source>
</evidence>
<keyword evidence="1" id="KW-0472">Membrane</keyword>
<evidence type="ECO:0008006" key="4">
    <source>
        <dbReference type="Google" id="ProtNLM"/>
    </source>
</evidence>
<name>A0ABU2BSR2_9ACTN</name>
<gene>
    <name evidence="2" type="ORF">J2S63_001227</name>
</gene>
<protein>
    <recommendedName>
        <fullName evidence="4">DUF4175 domain-containing protein</fullName>
    </recommendedName>
</protein>
<proteinExistence type="predicted"/>
<evidence type="ECO:0000313" key="3">
    <source>
        <dbReference type="Proteomes" id="UP001183648"/>
    </source>
</evidence>
<dbReference type="EMBL" id="JAVDYG010000001">
    <property type="protein sequence ID" value="MDR7361674.1"/>
    <property type="molecule type" value="Genomic_DNA"/>
</dbReference>
<keyword evidence="3" id="KW-1185">Reference proteome</keyword>
<feature type="transmembrane region" description="Helical" evidence="1">
    <location>
        <begin position="87"/>
        <end position="112"/>
    </location>
</feature>
<dbReference type="Proteomes" id="UP001183648">
    <property type="component" value="Unassembled WGS sequence"/>
</dbReference>